<protein>
    <submittedName>
        <fullName evidence="1">Uncharacterized protein</fullName>
    </submittedName>
</protein>
<proteinExistence type="predicted"/>
<sequence>MNHTASANRSIHMMGFMLLVPSKEPRSNAHDCVHIEPQNLKV</sequence>
<reference evidence="1" key="2">
    <citation type="journal article" date="2015" name="Data Brief">
        <title>Shoot transcriptome of the giant reed, Arundo donax.</title>
        <authorList>
            <person name="Barrero R.A."/>
            <person name="Guerrero F.D."/>
            <person name="Moolhuijzen P."/>
            <person name="Goolsby J.A."/>
            <person name="Tidwell J."/>
            <person name="Bellgard S.E."/>
            <person name="Bellgard M.I."/>
        </authorList>
    </citation>
    <scope>NUCLEOTIDE SEQUENCE</scope>
    <source>
        <tissue evidence="1">Shoot tissue taken approximately 20 cm above the soil surface</tissue>
    </source>
</reference>
<dbReference type="AlphaFoldDB" id="A0A0A9HK21"/>
<name>A0A0A9HK21_ARUDO</name>
<accession>A0A0A9HK21</accession>
<evidence type="ECO:0000313" key="1">
    <source>
        <dbReference type="EMBL" id="JAE37525.1"/>
    </source>
</evidence>
<organism evidence="1">
    <name type="scientific">Arundo donax</name>
    <name type="common">Giant reed</name>
    <name type="synonym">Donax arundinaceus</name>
    <dbReference type="NCBI Taxonomy" id="35708"/>
    <lineage>
        <taxon>Eukaryota</taxon>
        <taxon>Viridiplantae</taxon>
        <taxon>Streptophyta</taxon>
        <taxon>Embryophyta</taxon>
        <taxon>Tracheophyta</taxon>
        <taxon>Spermatophyta</taxon>
        <taxon>Magnoliopsida</taxon>
        <taxon>Liliopsida</taxon>
        <taxon>Poales</taxon>
        <taxon>Poaceae</taxon>
        <taxon>PACMAD clade</taxon>
        <taxon>Arundinoideae</taxon>
        <taxon>Arundineae</taxon>
        <taxon>Arundo</taxon>
    </lineage>
</organism>
<reference evidence="1" key="1">
    <citation type="submission" date="2014-09" db="EMBL/GenBank/DDBJ databases">
        <authorList>
            <person name="Magalhaes I.L.F."/>
            <person name="Oliveira U."/>
            <person name="Santos F.R."/>
            <person name="Vidigal T.H.D.A."/>
            <person name="Brescovit A.D."/>
            <person name="Santos A.J."/>
        </authorList>
    </citation>
    <scope>NUCLEOTIDE SEQUENCE</scope>
    <source>
        <tissue evidence="1">Shoot tissue taken approximately 20 cm above the soil surface</tissue>
    </source>
</reference>
<dbReference type="EMBL" id="GBRH01160371">
    <property type="protein sequence ID" value="JAE37525.1"/>
    <property type="molecule type" value="Transcribed_RNA"/>
</dbReference>